<proteinExistence type="predicted"/>
<feature type="domain" description="EGF-like" evidence="8">
    <location>
        <begin position="387"/>
        <end position="427"/>
    </location>
</feature>
<evidence type="ECO:0000256" key="3">
    <source>
        <dbReference type="ARBA" id="ARBA00022737"/>
    </source>
</evidence>
<dbReference type="PROSITE" id="PS01187">
    <property type="entry name" value="EGF_CA"/>
    <property type="match status" value="2"/>
</dbReference>
<feature type="domain" description="Sushi" evidence="9">
    <location>
        <begin position="1206"/>
        <end position="1280"/>
    </location>
</feature>
<dbReference type="SMART" id="SM00181">
    <property type="entry name" value="EGF"/>
    <property type="match status" value="14"/>
</dbReference>
<evidence type="ECO:0000256" key="5">
    <source>
        <dbReference type="PROSITE-ProRule" id="PRU00076"/>
    </source>
</evidence>
<feature type="region of interest" description="Disordered" evidence="6">
    <location>
        <begin position="1272"/>
        <end position="1299"/>
    </location>
</feature>
<feature type="domain" description="EGF-like" evidence="8">
    <location>
        <begin position="758"/>
        <end position="798"/>
    </location>
</feature>
<dbReference type="Gene3D" id="2.10.25.10">
    <property type="entry name" value="Laminin"/>
    <property type="match status" value="14"/>
</dbReference>
<feature type="domain" description="Sushi" evidence="9">
    <location>
        <begin position="1056"/>
        <end position="1130"/>
    </location>
</feature>
<keyword evidence="4" id="KW-1015">Disulfide bond</keyword>
<dbReference type="InterPro" id="IPR049883">
    <property type="entry name" value="NOTCH1_EGF-like"/>
</dbReference>
<feature type="domain" description="EGF-like" evidence="8">
    <location>
        <begin position="634"/>
        <end position="675"/>
    </location>
</feature>
<dbReference type="VEuPathDB" id="CryptoDB:Cvel_18631"/>
<feature type="domain" description="EGF-like" evidence="8">
    <location>
        <begin position="469"/>
        <end position="509"/>
    </location>
</feature>
<dbReference type="InterPro" id="IPR001881">
    <property type="entry name" value="EGF-like_Ca-bd_dom"/>
</dbReference>
<feature type="domain" description="EGF-like" evidence="8">
    <location>
        <begin position="222"/>
        <end position="263"/>
    </location>
</feature>
<dbReference type="FunFam" id="2.10.25.10:FF:000038">
    <property type="entry name" value="Fibrillin 2"/>
    <property type="match status" value="6"/>
</dbReference>
<name>A0A0G4FTX7_9ALVE</name>
<dbReference type="EMBL" id="CDMZ01000613">
    <property type="protein sequence ID" value="CEM17915.1"/>
    <property type="molecule type" value="Genomic_DNA"/>
</dbReference>
<keyword evidence="2 7" id="KW-0732">Signal</keyword>
<dbReference type="PANTHER" id="PTHR24039:SF58">
    <property type="entry name" value="EGF-LIKE DOMAIN-CONTAINING PROTEIN"/>
    <property type="match status" value="1"/>
</dbReference>
<evidence type="ECO:0000313" key="10">
    <source>
        <dbReference type="EMBL" id="CEM17915.1"/>
    </source>
</evidence>
<feature type="domain" description="EGF-like" evidence="8">
    <location>
        <begin position="593"/>
        <end position="633"/>
    </location>
</feature>
<feature type="domain" description="EGF-like" evidence="8">
    <location>
        <begin position="717"/>
        <end position="755"/>
    </location>
</feature>
<feature type="domain" description="EGF-like" evidence="8">
    <location>
        <begin position="510"/>
        <end position="550"/>
    </location>
</feature>
<dbReference type="InterPro" id="IPR024731">
    <property type="entry name" value="NELL2-like_EGF"/>
</dbReference>
<dbReference type="InterPro" id="IPR000742">
    <property type="entry name" value="EGF"/>
</dbReference>
<dbReference type="PANTHER" id="PTHR24039">
    <property type="entry name" value="FIBRILLIN-RELATED"/>
    <property type="match status" value="1"/>
</dbReference>
<evidence type="ECO:0000256" key="7">
    <source>
        <dbReference type="SAM" id="SignalP"/>
    </source>
</evidence>
<dbReference type="PhylomeDB" id="A0A0G4FTX7"/>
<dbReference type="GO" id="GO:0005509">
    <property type="term" value="F:calcium ion binding"/>
    <property type="evidence" value="ECO:0007669"/>
    <property type="project" value="InterPro"/>
</dbReference>
<protein>
    <submittedName>
        <fullName evidence="10">Uncharacterized protein</fullName>
    </submittedName>
</protein>
<dbReference type="Pfam" id="PF07645">
    <property type="entry name" value="EGF_CA"/>
    <property type="match status" value="2"/>
</dbReference>
<dbReference type="SUPFAM" id="SSF57196">
    <property type="entry name" value="EGF/Laminin"/>
    <property type="match status" value="10"/>
</dbReference>
<evidence type="ECO:0000256" key="1">
    <source>
        <dbReference type="ARBA" id="ARBA00022536"/>
    </source>
</evidence>
<dbReference type="InterPro" id="IPR000436">
    <property type="entry name" value="Sushi_SCR_CCP_dom"/>
</dbReference>
<dbReference type="InterPro" id="IPR000152">
    <property type="entry name" value="EGF-type_Asp/Asn_hydroxyl_site"/>
</dbReference>
<feature type="domain" description="EGF-like" evidence="8">
    <location>
        <begin position="305"/>
        <end position="345"/>
    </location>
</feature>
<feature type="domain" description="EGF-like" evidence="8">
    <location>
        <begin position="676"/>
        <end position="716"/>
    </location>
</feature>
<dbReference type="PROSITE" id="PS50923">
    <property type="entry name" value="SUSHI"/>
    <property type="match status" value="4"/>
</dbReference>
<organism evidence="10">
    <name type="scientific">Chromera velia CCMP2878</name>
    <dbReference type="NCBI Taxonomy" id="1169474"/>
    <lineage>
        <taxon>Eukaryota</taxon>
        <taxon>Sar</taxon>
        <taxon>Alveolata</taxon>
        <taxon>Colpodellida</taxon>
        <taxon>Chromeraceae</taxon>
        <taxon>Chromera</taxon>
    </lineage>
</organism>
<feature type="domain" description="EGF-like" evidence="8">
    <location>
        <begin position="428"/>
        <end position="468"/>
    </location>
</feature>
<dbReference type="SUPFAM" id="SSF57535">
    <property type="entry name" value="Complement control module/SCR domain"/>
    <property type="match status" value="3"/>
</dbReference>
<evidence type="ECO:0000259" key="9">
    <source>
        <dbReference type="PROSITE" id="PS50923"/>
    </source>
</evidence>
<feature type="domain" description="EGF-like" evidence="8">
    <location>
        <begin position="346"/>
        <end position="386"/>
    </location>
</feature>
<comment type="caution">
    <text evidence="5">Lacks conserved residue(s) required for the propagation of feature annotation.</text>
</comment>
<dbReference type="InterPro" id="IPR018097">
    <property type="entry name" value="EGF_Ca-bd_CS"/>
</dbReference>
<evidence type="ECO:0000256" key="6">
    <source>
        <dbReference type="SAM" id="MobiDB-lite"/>
    </source>
</evidence>
<evidence type="ECO:0000256" key="4">
    <source>
        <dbReference type="ARBA" id="ARBA00023157"/>
    </source>
</evidence>
<evidence type="ECO:0000259" key="8">
    <source>
        <dbReference type="PROSITE" id="PS50026"/>
    </source>
</evidence>
<gene>
    <name evidence="10" type="ORF">Cvel_18631</name>
</gene>
<dbReference type="Gene3D" id="2.10.70.10">
    <property type="entry name" value="Complement Module, domain 1"/>
    <property type="match status" value="3"/>
</dbReference>
<dbReference type="PROSITE" id="PS01186">
    <property type="entry name" value="EGF_2"/>
    <property type="match status" value="13"/>
</dbReference>
<feature type="signal peptide" evidence="7">
    <location>
        <begin position="1"/>
        <end position="20"/>
    </location>
</feature>
<dbReference type="SMART" id="SM00179">
    <property type="entry name" value="EGF_CA"/>
    <property type="match status" value="14"/>
</dbReference>
<keyword evidence="3" id="KW-0677">Repeat</keyword>
<feature type="domain" description="Sushi" evidence="9">
    <location>
        <begin position="982"/>
        <end position="1055"/>
    </location>
</feature>
<dbReference type="Pfam" id="PF00084">
    <property type="entry name" value="Sushi"/>
    <property type="match status" value="2"/>
</dbReference>
<accession>A0A0G4FTX7</accession>
<feature type="domain" description="EGF-like" evidence="8">
    <location>
        <begin position="551"/>
        <end position="592"/>
    </location>
</feature>
<dbReference type="PROSITE" id="PS00010">
    <property type="entry name" value="ASX_HYDROXYL"/>
    <property type="match status" value="5"/>
</dbReference>
<reference evidence="10" key="1">
    <citation type="submission" date="2014-11" db="EMBL/GenBank/DDBJ databases">
        <authorList>
            <person name="Otto D Thomas"/>
            <person name="Naeem Raeece"/>
        </authorList>
    </citation>
    <scope>NUCLEOTIDE SEQUENCE</scope>
</reference>
<dbReference type="InterPro" id="IPR035976">
    <property type="entry name" value="Sushi/SCR/CCP_sf"/>
</dbReference>
<feature type="chain" id="PRO_5005189266" evidence="7">
    <location>
        <begin position="21"/>
        <end position="1299"/>
    </location>
</feature>
<keyword evidence="1 5" id="KW-0245">EGF-like domain</keyword>
<feature type="domain" description="Sushi" evidence="9">
    <location>
        <begin position="1131"/>
        <end position="1205"/>
    </location>
</feature>
<feature type="domain" description="EGF-like" evidence="8">
    <location>
        <begin position="264"/>
        <end position="304"/>
    </location>
</feature>
<dbReference type="Gene3D" id="2.60.120.260">
    <property type="entry name" value="Galactose-binding domain-like"/>
    <property type="match status" value="1"/>
</dbReference>
<evidence type="ECO:0000256" key="2">
    <source>
        <dbReference type="ARBA" id="ARBA00022729"/>
    </source>
</evidence>
<dbReference type="Pfam" id="PF12947">
    <property type="entry name" value="EGF_3"/>
    <property type="match status" value="12"/>
</dbReference>
<dbReference type="PROSITE" id="PS50026">
    <property type="entry name" value="EGF_3"/>
    <property type="match status" value="14"/>
</dbReference>
<sequence>MSSTRSAALFLLPFLRAALSTTYPPVGIGAAHTWTKSASTWGGQMTTFKASSADPNCAGNWSVYTISNWKGNTGSFTWDSASESPSAGAFDRTVGTPSLTTSMWITATHQPGNSGPDGGVELAFGAPCSFTLTHYTIKARGDHSDGTTQSPSKMTVYGSNDASSWIEIGSFSNQTTWAVGEEKTFPATAGGAYAWFLFRGHRVAQTSPAPMSVSDIWVHPLVGDECAGGGGHNCHANAACLDTFFSFTCACNGGFSGDGIVCTNINECSTGAHNCHSNATCTDQVPYFGCACNGGFSGDGVTCANIDECSTGAHNCHSNATCTDEAPFWSCACNGGFSGDGVTCTNINECSTGAHNCHSNATCTDQVPYFGCACNGGFSGDGVTCANINECSTGAHNCHSNATCTDEAPYWSCACNGGFSGDGVACSNINECSTGAHNCHSNATCTDQLPFWSCACNGGFSGDGVSCANINECSTGAHNCHSNATCSDEAPFWSCACNGGFSGDGVTCTNINECSTGAHNCHSNATCTDQVPYFGCACSGGFSGDGVTCANINECSTGAHNCHSNATCTDEAPFWSCACNGGFSGDGVSSCSDIDECSSGTHNCHSNANCTKQVPYFNCACDGGFSGDGVTCSNINECSTGAHNCHSNATCTDQVPYFGCACNGGFSGNGVSSCSDIDECFTGAHNCAPEANCTNQVPFWDCVCDHGYSWNGTACAGIDECSTGAHNCDANAACTDQSPFWACACNGGYSGDGFSCSDIDECSTGAHNCAPEANCTNQVPFWDCVCDHGYSWNGTACAAAECHPDDSQPNAGVCDFGCTDWTRQHLLSLVSRPGKEPTGTTSLWSYTCFSGFQLDQADRVWGVNVVDDVNFTCTGTGPGTSEWQLGGGTMASCSAVACNETTDSGTFSPNSFDFSRGFRVNFGQTGQTFNTATFRFGCFDGFGLKSFGSNRAQNSSFTGTCTARAYGRSEWTIAFFPTCEPANCNQASDPQPNALTAQVIRTNTPTGSTNAARDFVYSCNDGCQLVGPGSVNFRCTALAYRSSEWQGGELPNCTDVSCNESTDPQPNTLTAEVVRTNSGQTGNTTQTAAFNYSCNDGYSLNSPVSSVIFTCTGTAYAQSQWQGSPPTCSAASCNQAIDPQPNALTAEVVRTDSAQAGVTSQTAAFSYSCNDGYQRVGSGSVVFTCTGTAYGSSEWQGGSVPTCSAVSCNEATDPQPNTLAAEVVRTDSGQAGVTTQTAVFTYTCNDGYALDTPENAVNFTCTGTANAASAWQGSPPTCSDGPHATARPERQGTLADSVR</sequence>
<dbReference type="SMART" id="SM00032">
    <property type="entry name" value="CCP"/>
    <property type="match status" value="4"/>
</dbReference>